<protein>
    <submittedName>
        <fullName evidence="1">Uncharacterized protein</fullName>
    </submittedName>
</protein>
<name>A0ABT0W774_9BACI</name>
<evidence type="ECO:0000313" key="2">
    <source>
        <dbReference type="Proteomes" id="UP001523262"/>
    </source>
</evidence>
<evidence type="ECO:0000313" key="1">
    <source>
        <dbReference type="EMBL" id="MCM2532171.1"/>
    </source>
</evidence>
<sequence>MTEQMPQATSIINQVRHNSKAQIEARQQAESQVVTNATKPLPNAIVKSNKAMKKLFKQLIALNDPFTEADGISLNTLTYNLHLKAQNEQKLLEFDIEDEQYERFLVRLEKIDKKINESMKQLCLPLTNRLSLANDMAKVMIEEKETRADDERTTTSSKPIK</sequence>
<keyword evidence="2" id="KW-1185">Reference proteome</keyword>
<reference evidence="1 2" key="1">
    <citation type="submission" date="2022-06" db="EMBL/GenBank/DDBJ databases">
        <authorList>
            <person name="Jeon C.O."/>
        </authorList>
    </citation>
    <scope>NUCLEOTIDE SEQUENCE [LARGE SCALE GENOMIC DNA]</scope>
    <source>
        <strain evidence="1 2">KCTC 13943</strain>
    </source>
</reference>
<comment type="caution">
    <text evidence="1">The sequence shown here is derived from an EMBL/GenBank/DDBJ whole genome shotgun (WGS) entry which is preliminary data.</text>
</comment>
<accession>A0ABT0W774</accession>
<dbReference type="Proteomes" id="UP001523262">
    <property type="component" value="Unassembled WGS sequence"/>
</dbReference>
<gene>
    <name evidence="1" type="ORF">NDK43_06885</name>
</gene>
<dbReference type="EMBL" id="JAMQCR010000001">
    <property type="protein sequence ID" value="MCM2532171.1"/>
    <property type="molecule type" value="Genomic_DNA"/>
</dbReference>
<organism evidence="1 2">
    <name type="scientific">Neobacillus pocheonensis</name>
    <dbReference type="NCBI Taxonomy" id="363869"/>
    <lineage>
        <taxon>Bacteria</taxon>
        <taxon>Bacillati</taxon>
        <taxon>Bacillota</taxon>
        <taxon>Bacilli</taxon>
        <taxon>Bacillales</taxon>
        <taxon>Bacillaceae</taxon>
        <taxon>Neobacillus</taxon>
    </lineage>
</organism>
<proteinExistence type="predicted"/>